<proteinExistence type="predicted"/>
<evidence type="ECO:0000313" key="1">
    <source>
        <dbReference type="Proteomes" id="UP000887576"/>
    </source>
</evidence>
<organism evidence="1 2">
    <name type="scientific">Panagrolaimus sp. JU765</name>
    <dbReference type="NCBI Taxonomy" id="591449"/>
    <lineage>
        <taxon>Eukaryota</taxon>
        <taxon>Metazoa</taxon>
        <taxon>Ecdysozoa</taxon>
        <taxon>Nematoda</taxon>
        <taxon>Chromadorea</taxon>
        <taxon>Rhabditida</taxon>
        <taxon>Tylenchina</taxon>
        <taxon>Panagrolaimomorpha</taxon>
        <taxon>Panagrolaimoidea</taxon>
        <taxon>Panagrolaimidae</taxon>
        <taxon>Panagrolaimus</taxon>
    </lineage>
</organism>
<protein>
    <submittedName>
        <fullName evidence="2">Uncharacterized protein</fullName>
    </submittedName>
</protein>
<accession>A0AC34QN88</accession>
<sequence length="102" mass="11107">MAKLKIGDATWRRFMAVGLLMCPRASSIVNSTLDSISDNNLDGLKILGVSDALMASGLGSEVGDSWEVWPSCGGKRVQNEFDAVFFAFLCPRRPRPDTGVER</sequence>
<dbReference type="WBParaSite" id="JU765_v2.g18027.t1">
    <property type="protein sequence ID" value="JU765_v2.g18027.t1"/>
    <property type="gene ID" value="JU765_v2.g18027"/>
</dbReference>
<reference evidence="2" key="1">
    <citation type="submission" date="2022-11" db="UniProtKB">
        <authorList>
            <consortium name="WormBaseParasite"/>
        </authorList>
    </citation>
    <scope>IDENTIFICATION</scope>
</reference>
<name>A0AC34QN88_9BILA</name>
<evidence type="ECO:0000313" key="2">
    <source>
        <dbReference type="WBParaSite" id="JU765_v2.g18027.t1"/>
    </source>
</evidence>
<dbReference type="Proteomes" id="UP000887576">
    <property type="component" value="Unplaced"/>
</dbReference>